<feature type="region of interest" description="Disordered" evidence="1">
    <location>
        <begin position="76"/>
        <end position="107"/>
    </location>
</feature>
<gene>
    <name evidence="2" type="ORF">A2225_02375</name>
</gene>
<sequence>MCQARLPPTKSGELGGKAPNHKQISNLKFKIPNEDSSFEDFWFWILSIVWNLVFGAWNFPKPTLLVWWGEEGEDDARSAWPSDTLGNTRNTMPTTTRRDGVILSQSL</sequence>
<evidence type="ECO:0000313" key="2">
    <source>
        <dbReference type="EMBL" id="OGJ07679.1"/>
    </source>
</evidence>
<proteinExistence type="predicted"/>
<reference evidence="2 3" key="1">
    <citation type="journal article" date="2016" name="Nat. Commun.">
        <title>Thousands of microbial genomes shed light on interconnected biogeochemical processes in an aquifer system.</title>
        <authorList>
            <person name="Anantharaman K."/>
            <person name="Brown C.T."/>
            <person name="Hug L.A."/>
            <person name="Sharon I."/>
            <person name="Castelle C.J."/>
            <person name="Probst A.J."/>
            <person name="Thomas B.C."/>
            <person name="Singh A."/>
            <person name="Wilkins M.J."/>
            <person name="Karaoz U."/>
            <person name="Brodie E.L."/>
            <person name="Williams K.H."/>
            <person name="Hubbard S.S."/>
            <person name="Banfield J.F."/>
        </authorList>
    </citation>
    <scope>NUCLEOTIDE SEQUENCE [LARGE SCALE GENOMIC DNA]</scope>
</reference>
<evidence type="ECO:0000256" key="1">
    <source>
        <dbReference type="SAM" id="MobiDB-lite"/>
    </source>
</evidence>
<organism evidence="2 3">
    <name type="scientific">Candidatus Nomurabacteria bacterium RIFOXYA2_FULL_42_12</name>
    <dbReference type="NCBI Taxonomy" id="1801801"/>
    <lineage>
        <taxon>Bacteria</taxon>
        <taxon>Candidatus Nomuraibacteriota</taxon>
    </lineage>
</organism>
<evidence type="ECO:0000313" key="3">
    <source>
        <dbReference type="Proteomes" id="UP000178138"/>
    </source>
</evidence>
<feature type="compositionally biased region" description="Low complexity" evidence="1">
    <location>
        <begin position="84"/>
        <end position="95"/>
    </location>
</feature>
<accession>A0A1F6YMQ9</accession>
<protein>
    <submittedName>
        <fullName evidence="2">Uncharacterized protein</fullName>
    </submittedName>
</protein>
<comment type="caution">
    <text evidence="2">The sequence shown here is derived from an EMBL/GenBank/DDBJ whole genome shotgun (WGS) entry which is preliminary data.</text>
</comment>
<feature type="region of interest" description="Disordered" evidence="1">
    <location>
        <begin position="1"/>
        <end position="20"/>
    </location>
</feature>
<dbReference type="AlphaFoldDB" id="A0A1F6YMQ9"/>
<name>A0A1F6YMQ9_9BACT</name>
<dbReference type="EMBL" id="MFVZ01000011">
    <property type="protein sequence ID" value="OGJ07679.1"/>
    <property type="molecule type" value="Genomic_DNA"/>
</dbReference>
<dbReference type="Proteomes" id="UP000178138">
    <property type="component" value="Unassembled WGS sequence"/>
</dbReference>